<dbReference type="InterPro" id="IPR029068">
    <property type="entry name" value="Glyas_Bleomycin-R_OHBP_Dase"/>
</dbReference>
<sequence length="384" mass="41970">MTEWRLVEGTLTTWYDASSHAAGAALVERLAATGVDVDLRANGLRLRTRDEESAGEISKAAHDLGLTADPSVLQEVRLAFEASDPVAVTTFWRTALGYADTSDGLQDPLRRDPTVSVHQLTDSRPLRNRIHVDVVRPSDAVDAVRAASGQEPYGAWGVALADPEGNEADVVPGDQLSPEATDWWANFAAMVFYPTTSSTQASRLVSAVAKLADDANTPLQIDLRPAGVMIDGSKDQWEDDAPNGGAAFVELARRIQDAAHELGLAPDPQPLRFVQFGIDAVDADVLSTLWRTLLGYQPDPREQVSDIYDPRRLNPVLFFQQLDANDERTKQRNRIHFELVVPQDQAQARIDTALSAGGRVLDRSDQHCLLSDPEGNEIDILTVH</sequence>
<evidence type="ECO:0000259" key="1">
    <source>
        <dbReference type="Pfam" id="PF18029"/>
    </source>
</evidence>
<gene>
    <name evidence="2" type="ORF">EV653_6338</name>
</gene>
<dbReference type="AlphaFoldDB" id="A0A4R8BWU9"/>
<keyword evidence="3" id="KW-1185">Reference proteome</keyword>
<dbReference type="PANTHER" id="PTHR35908">
    <property type="entry name" value="HYPOTHETICAL FUSION PROTEIN"/>
    <property type="match status" value="1"/>
</dbReference>
<dbReference type="InterPro" id="IPR041581">
    <property type="entry name" value="Glyoxalase_6"/>
</dbReference>
<evidence type="ECO:0000313" key="2">
    <source>
        <dbReference type="EMBL" id="TDW66312.1"/>
    </source>
</evidence>
<accession>A0A4R8BWU9</accession>
<dbReference type="Proteomes" id="UP000295146">
    <property type="component" value="Unassembled WGS sequence"/>
</dbReference>
<dbReference type="OrthoDB" id="15077at2"/>
<feature type="domain" description="Glyoxalase-like" evidence="1">
    <location>
        <begin position="78"/>
        <end position="171"/>
    </location>
</feature>
<proteinExistence type="predicted"/>
<name>A0A4R8BWU9_9ACTN</name>
<organism evidence="2 3">
    <name type="scientific">Kribbella pratensis</name>
    <dbReference type="NCBI Taxonomy" id="2512112"/>
    <lineage>
        <taxon>Bacteria</taxon>
        <taxon>Bacillati</taxon>
        <taxon>Actinomycetota</taxon>
        <taxon>Actinomycetes</taxon>
        <taxon>Propionibacteriales</taxon>
        <taxon>Kribbellaceae</taxon>
        <taxon>Kribbella</taxon>
    </lineage>
</organism>
<comment type="caution">
    <text evidence="2">The sequence shown here is derived from an EMBL/GenBank/DDBJ whole genome shotgun (WGS) entry which is preliminary data.</text>
</comment>
<dbReference type="Pfam" id="PF18029">
    <property type="entry name" value="Glyoxalase_6"/>
    <property type="match status" value="2"/>
</dbReference>
<dbReference type="PANTHER" id="PTHR35908:SF1">
    <property type="entry name" value="CONSERVED PROTEIN"/>
    <property type="match status" value="1"/>
</dbReference>
<dbReference type="Gene3D" id="3.10.180.10">
    <property type="entry name" value="2,3-Dihydroxybiphenyl 1,2-Dioxygenase, domain 1"/>
    <property type="match status" value="2"/>
</dbReference>
<dbReference type="EMBL" id="SODP01000003">
    <property type="protein sequence ID" value="TDW66312.1"/>
    <property type="molecule type" value="Genomic_DNA"/>
</dbReference>
<protein>
    <recommendedName>
        <fullName evidence="1">Glyoxalase-like domain-containing protein</fullName>
    </recommendedName>
</protein>
<dbReference type="RefSeq" id="WP_134108157.1">
    <property type="nucleotide sequence ID" value="NZ_SODP01000003.1"/>
</dbReference>
<reference evidence="2 3" key="1">
    <citation type="submission" date="2019-03" db="EMBL/GenBank/DDBJ databases">
        <title>Genomic Encyclopedia of Type Strains, Phase III (KMG-III): the genomes of soil and plant-associated and newly described type strains.</title>
        <authorList>
            <person name="Whitman W."/>
        </authorList>
    </citation>
    <scope>NUCLEOTIDE SEQUENCE [LARGE SCALE GENOMIC DNA]</scope>
    <source>
        <strain evidence="2 3">VKM Ac-2573</strain>
    </source>
</reference>
<feature type="domain" description="Glyoxalase-like" evidence="1">
    <location>
        <begin position="276"/>
        <end position="380"/>
    </location>
</feature>
<evidence type="ECO:0000313" key="3">
    <source>
        <dbReference type="Proteomes" id="UP000295146"/>
    </source>
</evidence>